<dbReference type="SUPFAM" id="SSF52283">
    <property type="entry name" value="Formate/glycerate dehydrogenase catalytic domain-like"/>
    <property type="match status" value="1"/>
</dbReference>
<dbReference type="AlphaFoldDB" id="A0A2S4KWK5"/>
<dbReference type="Pfam" id="PF00389">
    <property type="entry name" value="2-Hacid_dh"/>
    <property type="match status" value="1"/>
</dbReference>
<dbReference type="Pfam" id="PF02826">
    <property type="entry name" value="2-Hacid_dh_C"/>
    <property type="match status" value="1"/>
</dbReference>
<feature type="domain" description="D-isomer specific 2-hydroxyacid dehydrogenase catalytic" evidence="5">
    <location>
        <begin position="102"/>
        <end position="344"/>
    </location>
</feature>
<dbReference type="InterPro" id="IPR029753">
    <property type="entry name" value="D-isomer_DH_CS"/>
</dbReference>
<dbReference type="InterPro" id="IPR029752">
    <property type="entry name" value="D-isomer_DH_CS1"/>
</dbReference>
<keyword evidence="3" id="KW-0520">NAD</keyword>
<dbReference type="PANTHER" id="PTHR10996:SF269">
    <property type="entry name" value="HYPOTHETICAL D-ISOMER SPECIFIC 2-HYDROXYACID DEHYDROGENASE (EUROFUNG)"/>
    <property type="match status" value="1"/>
</dbReference>
<proteinExistence type="inferred from homology"/>
<name>A0A2S4KWK5_9HYPO</name>
<dbReference type="InterPro" id="IPR006139">
    <property type="entry name" value="D-isomer_2_OHA_DH_cat_dom"/>
</dbReference>
<dbReference type="OrthoDB" id="9991913at2759"/>
<comment type="similarity">
    <text evidence="1 4">Belongs to the D-isomer specific 2-hydroxyacid dehydrogenase family.</text>
</comment>
<dbReference type="GO" id="GO:0016618">
    <property type="term" value="F:hydroxypyruvate reductase [NAD(P)H] activity"/>
    <property type="evidence" value="ECO:0007669"/>
    <property type="project" value="TreeGrafter"/>
</dbReference>
<evidence type="ECO:0000259" key="5">
    <source>
        <dbReference type="Pfam" id="PF00389"/>
    </source>
</evidence>
<organism evidence="7 8">
    <name type="scientific">Tolypocladium paradoxum</name>
    <dbReference type="NCBI Taxonomy" id="94208"/>
    <lineage>
        <taxon>Eukaryota</taxon>
        <taxon>Fungi</taxon>
        <taxon>Dikarya</taxon>
        <taxon>Ascomycota</taxon>
        <taxon>Pezizomycotina</taxon>
        <taxon>Sordariomycetes</taxon>
        <taxon>Hypocreomycetidae</taxon>
        <taxon>Hypocreales</taxon>
        <taxon>Ophiocordycipitaceae</taxon>
        <taxon>Tolypocladium</taxon>
    </lineage>
</organism>
<reference evidence="7 8" key="1">
    <citation type="submission" date="2018-01" db="EMBL/GenBank/DDBJ databases">
        <title>Harnessing the power of phylogenomics to disentangle the directionality and signatures of interkingdom host jumping in the parasitic fungal genus Tolypocladium.</title>
        <authorList>
            <person name="Quandt C.A."/>
            <person name="Patterson W."/>
            <person name="Spatafora J.W."/>
        </authorList>
    </citation>
    <scope>NUCLEOTIDE SEQUENCE [LARGE SCALE GENOMIC DNA]</scope>
    <source>
        <strain evidence="7 8">NRBC 100945</strain>
    </source>
</reference>
<evidence type="ECO:0000256" key="3">
    <source>
        <dbReference type="ARBA" id="ARBA00023027"/>
    </source>
</evidence>
<dbReference type="InterPro" id="IPR050223">
    <property type="entry name" value="D-isomer_2-hydroxyacid_DH"/>
</dbReference>
<dbReference type="Proteomes" id="UP000237481">
    <property type="component" value="Unassembled WGS sequence"/>
</dbReference>
<dbReference type="InterPro" id="IPR036291">
    <property type="entry name" value="NAD(P)-bd_dom_sf"/>
</dbReference>
<sequence>MAGKPKVLLLGKIEHALDAWSGIADIAQVLQPKAANRDDFFAECKAGAFDGASVAYRTFGSFDVTGKIDSALLDVLPKSLRFLCHNAQLMIQQSRSGLGLMETGAGYDQVDIPACTAHNVRVSNTPTAVDDATADITIWLLIGALRNLPTSMAALRAGAWRGKALPALGHDPQGKVLGILGMGGIGRNVAAKARVFGMRIRYHNRSRLSPELEDGAEYVDFETLLRESDVLSLNLPLNPKTRHTISAPQFAIMKPGIVIVNTARGAVMDEAALVHALATGQVASVGLDVFENEPEIHPGLLANDSVLLVPHMGTWTKETATKMEEWAISNVHMAVTEAKLRSIVPEQTNMA</sequence>
<accession>A0A2S4KWK5</accession>
<comment type="caution">
    <text evidence="7">The sequence shown here is derived from an EMBL/GenBank/DDBJ whole genome shotgun (WGS) entry which is preliminary data.</text>
</comment>
<dbReference type="GO" id="GO:0030267">
    <property type="term" value="F:glyoxylate reductase (NADPH) activity"/>
    <property type="evidence" value="ECO:0007669"/>
    <property type="project" value="TreeGrafter"/>
</dbReference>
<dbReference type="CDD" id="cd12168">
    <property type="entry name" value="Mand_dh_like"/>
    <property type="match status" value="1"/>
</dbReference>
<dbReference type="InterPro" id="IPR006140">
    <property type="entry name" value="D-isomer_DH_NAD-bd"/>
</dbReference>
<gene>
    <name evidence="7" type="ORF">TPAR_05278</name>
</gene>
<evidence type="ECO:0000313" key="8">
    <source>
        <dbReference type="Proteomes" id="UP000237481"/>
    </source>
</evidence>
<dbReference type="PANTHER" id="PTHR10996">
    <property type="entry name" value="2-HYDROXYACID DEHYDROGENASE-RELATED"/>
    <property type="match status" value="1"/>
</dbReference>
<dbReference type="PROSITE" id="PS00065">
    <property type="entry name" value="D_2_HYDROXYACID_DH_1"/>
    <property type="match status" value="1"/>
</dbReference>
<evidence type="ECO:0000256" key="1">
    <source>
        <dbReference type="ARBA" id="ARBA00005854"/>
    </source>
</evidence>
<dbReference type="Gene3D" id="3.40.50.720">
    <property type="entry name" value="NAD(P)-binding Rossmann-like Domain"/>
    <property type="match status" value="2"/>
</dbReference>
<evidence type="ECO:0000313" key="7">
    <source>
        <dbReference type="EMBL" id="POR34550.1"/>
    </source>
</evidence>
<dbReference type="SUPFAM" id="SSF51735">
    <property type="entry name" value="NAD(P)-binding Rossmann-fold domains"/>
    <property type="match status" value="1"/>
</dbReference>
<keyword evidence="2 4" id="KW-0560">Oxidoreductase</keyword>
<dbReference type="EMBL" id="PKSG01000515">
    <property type="protein sequence ID" value="POR34550.1"/>
    <property type="molecule type" value="Genomic_DNA"/>
</dbReference>
<evidence type="ECO:0000256" key="2">
    <source>
        <dbReference type="ARBA" id="ARBA00023002"/>
    </source>
</evidence>
<dbReference type="FunFam" id="3.40.50.720:FF:000282">
    <property type="entry name" value="Glyoxylate reductase protein"/>
    <property type="match status" value="1"/>
</dbReference>
<protein>
    <submittedName>
        <fullName evidence="7">2-hydroxyacid dehydrogenase UNK4.10</fullName>
    </submittedName>
</protein>
<dbReference type="STRING" id="94208.A0A2S4KWK5"/>
<dbReference type="GO" id="GO:0051287">
    <property type="term" value="F:NAD binding"/>
    <property type="evidence" value="ECO:0007669"/>
    <property type="project" value="InterPro"/>
</dbReference>
<evidence type="ECO:0000256" key="4">
    <source>
        <dbReference type="RuleBase" id="RU003719"/>
    </source>
</evidence>
<keyword evidence="8" id="KW-1185">Reference proteome</keyword>
<dbReference type="GO" id="GO:0005829">
    <property type="term" value="C:cytosol"/>
    <property type="evidence" value="ECO:0007669"/>
    <property type="project" value="TreeGrafter"/>
</dbReference>
<evidence type="ECO:0000259" key="6">
    <source>
        <dbReference type="Pfam" id="PF02826"/>
    </source>
</evidence>
<dbReference type="PROSITE" id="PS00671">
    <property type="entry name" value="D_2_HYDROXYACID_DH_3"/>
    <property type="match status" value="1"/>
</dbReference>
<feature type="domain" description="D-isomer specific 2-hydroxyacid dehydrogenase NAD-binding" evidence="6">
    <location>
        <begin position="138"/>
        <end position="313"/>
    </location>
</feature>